<dbReference type="PROSITE" id="PS51371">
    <property type="entry name" value="CBS"/>
    <property type="match status" value="4"/>
</dbReference>
<dbReference type="RefSeq" id="WP_107138671.1">
    <property type="nucleotide sequence ID" value="NZ_PYSV01000013.1"/>
</dbReference>
<feature type="domain" description="CBS" evidence="3">
    <location>
        <begin position="85"/>
        <end position="141"/>
    </location>
</feature>
<proteinExistence type="predicted"/>
<dbReference type="Pfam" id="PF00571">
    <property type="entry name" value="CBS"/>
    <property type="match status" value="4"/>
</dbReference>
<dbReference type="SUPFAM" id="SSF54631">
    <property type="entry name" value="CBS-domain pair"/>
    <property type="match status" value="2"/>
</dbReference>
<evidence type="ECO:0000313" key="5">
    <source>
        <dbReference type="Proteomes" id="UP000240317"/>
    </source>
</evidence>
<name>A0A2T3W603_9DEIO</name>
<evidence type="ECO:0000256" key="2">
    <source>
        <dbReference type="PROSITE-ProRule" id="PRU00703"/>
    </source>
</evidence>
<gene>
    <name evidence="4" type="ORF">C8263_13590</name>
</gene>
<dbReference type="OrthoDB" id="9762536at2"/>
<feature type="domain" description="CBS" evidence="3">
    <location>
        <begin position="11"/>
        <end position="69"/>
    </location>
</feature>
<dbReference type="Proteomes" id="UP000240317">
    <property type="component" value="Unassembled WGS sequence"/>
</dbReference>
<organism evidence="4 5">
    <name type="scientific">Deinococcus arcticus</name>
    <dbReference type="NCBI Taxonomy" id="2136176"/>
    <lineage>
        <taxon>Bacteria</taxon>
        <taxon>Thermotogati</taxon>
        <taxon>Deinococcota</taxon>
        <taxon>Deinococci</taxon>
        <taxon>Deinococcales</taxon>
        <taxon>Deinococcaceae</taxon>
        <taxon>Deinococcus</taxon>
    </lineage>
</organism>
<dbReference type="AlphaFoldDB" id="A0A2T3W603"/>
<reference evidence="4 5" key="1">
    <citation type="submission" date="2018-03" db="EMBL/GenBank/DDBJ databases">
        <title>Draft genome of Deinococcus sp. OD32.</title>
        <authorList>
            <person name="Wang X.-P."/>
            <person name="Du Z.-J."/>
        </authorList>
    </citation>
    <scope>NUCLEOTIDE SEQUENCE [LARGE SCALE GENOMIC DNA]</scope>
    <source>
        <strain evidence="4 5">OD32</strain>
    </source>
</reference>
<dbReference type="CDD" id="cd04584">
    <property type="entry name" value="CBS_pair_AcuB_like"/>
    <property type="match status" value="1"/>
</dbReference>
<protein>
    <recommendedName>
        <fullName evidence="3">CBS domain-containing protein</fullName>
    </recommendedName>
</protein>
<feature type="domain" description="CBS" evidence="3">
    <location>
        <begin position="150"/>
        <end position="209"/>
    </location>
</feature>
<evidence type="ECO:0000313" key="4">
    <source>
        <dbReference type="EMBL" id="PTA67325.1"/>
    </source>
</evidence>
<dbReference type="InterPro" id="IPR046342">
    <property type="entry name" value="CBS_dom_sf"/>
</dbReference>
<keyword evidence="1 2" id="KW-0129">CBS domain</keyword>
<dbReference type="SMART" id="SM00116">
    <property type="entry name" value="CBS"/>
    <property type="match status" value="4"/>
</dbReference>
<dbReference type="PANTHER" id="PTHR43080:SF2">
    <property type="entry name" value="CBS DOMAIN-CONTAINING PROTEIN"/>
    <property type="match status" value="1"/>
</dbReference>
<dbReference type="InterPro" id="IPR051257">
    <property type="entry name" value="Diverse_CBS-Domain"/>
</dbReference>
<sequence length="289" mass="31082">MTRPTRVQDAMHPRAVTISPHDPLPAAVVTMEELGIKRLPVVQEGRVVGIVTDGEVQRALPTLTEGLNPWTFTARVGRIRLREIMRAPVHTVTPDTPLREALQTMLDRRVGGLPVVSEAGEALGMLTLTDILRAQVQAPRLHWGLADQHMTRSVVTTAPDAPAAEAAAKLKVTRLRVLPVVDGGQLVGVLHEKDVAAALDRAGAAHGPTVMAAQFVLGGVSVRDLMRPPTGYLLEGVPMHDAVRRMLELNVRGLPIITGEGELLGVLTISDVIRTLLGQAQPVEVECQQ</sequence>
<accession>A0A2T3W603</accession>
<dbReference type="EMBL" id="PYSV01000013">
    <property type="protein sequence ID" value="PTA67325.1"/>
    <property type="molecule type" value="Genomic_DNA"/>
</dbReference>
<evidence type="ECO:0000256" key="1">
    <source>
        <dbReference type="ARBA" id="ARBA00023122"/>
    </source>
</evidence>
<comment type="caution">
    <text evidence="4">The sequence shown here is derived from an EMBL/GenBank/DDBJ whole genome shotgun (WGS) entry which is preliminary data.</text>
</comment>
<dbReference type="InterPro" id="IPR000644">
    <property type="entry name" value="CBS_dom"/>
</dbReference>
<evidence type="ECO:0000259" key="3">
    <source>
        <dbReference type="PROSITE" id="PS51371"/>
    </source>
</evidence>
<dbReference type="PANTHER" id="PTHR43080">
    <property type="entry name" value="CBS DOMAIN-CONTAINING PROTEIN CBSX3, MITOCHONDRIAL"/>
    <property type="match status" value="1"/>
</dbReference>
<dbReference type="Gene3D" id="3.10.580.10">
    <property type="entry name" value="CBS-domain"/>
    <property type="match status" value="3"/>
</dbReference>
<keyword evidence="5" id="KW-1185">Reference proteome</keyword>
<feature type="domain" description="CBS" evidence="3">
    <location>
        <begin position="226"/>
        <end position="283"/>
    </location>
</feature>